<protein>
    <submittedName>
        <fullName evidence="2">7TM_GPCR_Srx domain-containing protein</fullName>
    </submittedName>
</protein>
<accession>A0A1I8A8C0</accession>
<keyword evidence="1" id="KW-1185">Reference proteome</keyword>
<evidence type="ECO:0000313" key="1">
    <source>
        <dbReference type="Proteomes" id="UP000095287"/>
    </source>
</evidence>
<name>A0A1I8A8C0_9BILA</name>
<evidence type="ECO:0000313" key="2">
    <source>
        <dbReference type="WBParaSite" id="L893_g3370.t1"/>
    </source>
</evidence>
<sequence length="163" mass="18722">MIESSILVQLSQERVFQKKYGYCIGGCCFKDAQEIVFSFAFASTIWIARLYFKSIIQSQGLLAFNIDDINTIDYTTKSWIILSALYGFFTVDRILQFILELRRRYQTKPKARKPAIAVLSSPAGERRRSQIKHMLAHEQDEIKHQIQDAMINNALVRTVGGLP</sequence>
<dbReference type="Proteomes" id="UP000095287">
    <property type="component" value="Unplaced"/>
</dbReference>
<organism evidence="1 2">
    <name type="scientific">Steinernema glaseri</name>
    <dbReference type="NCBI Taxonomy" id="37863"/>
    <lineage>
        <taxon>Eukaryota</taxon>
        <taxon>Metazoa</taxon>
        <taxon>Ecdysozoa</taxon>
        <taxon>Nematoda</taxon>
        <taxon>Chromadorea</taxon>
        <taxon>Rhabditida</taxon>
        <taxon>Tylenchina</taxon>
        <taxon>Panagrolaimomorpha</taxon>
        <taxon>Strongyloidoidea</taxon>
        <taxon>Steinernematidae</taxon>
        <taxon>Steinernema</taxon>
    </lineage>
</organism>
<reference evidence="2" key="1">
    <citation type="submission" date="2016-11" db="UniProtKB">
        <authorList>
            <consortium name="WormBaseParasite"/>
        </authorList>
    </citation>
    <scope>IDENTIFICATION</scope>
</reference>
<dbReference type="WBParaSite" id="L893_g3370.t1">
    <property type="protein sequence ID" value="L893_g3370.t1"/>
    <property type="gene ID" value="L893_g3370"/>
</dbReference>
<dbReference type="AlphaFoldDB" id="A0A1I8A8C0"/>
<proteinExistence type="predicted"/>